<evidence type="ECO:0000313" key="2">
    <source>
        <dbReference type="EMBL" id="KAF9610535.1"/>
    </source>
</evidence>
<sequence>PTSGCLHIEWLTRDTSSQWKIQETGPKPTPKQLYNPPSHTRGIRRPRKNRRRDEDEEAPNKKRRKCRLCRTEGHNSKTCKGLPAQPKGKDTHQYVVTYDMSGITYMSGIIILMG</sequence>
<protein>
    <submittedName>
        <fullName evidence="2">Uncharacterized protein</fullName>
    </submittedName>
</protein>
<evidence type="ECO:0000256" key="1">
    <source>
        <dbReference type="SAM" id="MobiDB-lite"/>
    </source>
</evidence>
<feature type="region of interest" description="Disordered" evidence="1">
    <location>
        <begin position="17"/>
        <end position="65"/>
    </location>
</feature>
<dbReference type="SUPFAM" id="SSF57756">
    <property type="entry name" value="Retrovirus zinc finger-like domains"/>
    <property type="match status" value="1"/>
</dbReference>
<feature type="non-terminal residue" evidence="2">
    <location>
        <position position="1"/>
    </location>
</feature>
<feature type="compositionally biased region" description="Basic residues" evidence="1">
    <location>
        <begin position="41"/>
        <end position="50"/>
    </location>
</feature>
<gene>
    <name evidence="2" type="ORF">IFM89_022928</name>
</gene>
<evidence type="ECO:0000313" key="3">
    <source>
        <dbReference type="Proteomes" id="UP000631114"/>
    </source>
</evidence>
<dbReference type="GO" id="GO:0008270">
    <property type="term" value="F:zinc ion binding"/>
    <property type="evidence" value="ECO:0007669"/>
    <property type="project" value="InterPro"/>
</dbReference>
<keyword evidence="3" id="KW-1185">Reference proteome</keyword>
<dbReference type="AlphaFoldDB" id="A0A835I0V7"/>
<dbReference type="GO" id="GO:0003676">
    <property type="term" value="F:nucleic acid binding"/>
    <property type="evidence" value="ECO:0007669"/>
    <property type="project" value="InterPro"/>
</dbReference>
<reference evidence="2 3" key="1">
    <citation type="submission" date="2020-10" db="EMBL/GenBank/DDBJ databases">
        <title>The Coptis chinensis genome and diversification of protoberbering-type alkaloids.</title>
        <authorList>
            <person name="Wang B."/>
            <person name="Shu S."/>
            <person name="Song C."/>
            <person name="Liu Y."/>
        </authorList>
    </citation>
    <scope>NUCLEOTIDE SEQUENCE [LARGE SCALE GENOMIC DNA]</scope>
    <source>
        <strain evidence="2">HL-2020</strain>
        <tissue evidence="2">Leaf</tissue>
    </source>
</reference>
<dbReference type="Proteomes" id="UP000631114">
    <property type="component" value="Unassembled WGS sequence"/>
</dbReference>
<dbReference type="OrthoDB" id="1939383at2759"/>
<proteinExistence type="predicted"/>
<organism evidence="2 3">
    <name type="scientific">Coptis chinensis</name>
    <dbReference type="NCBI Taxonomy" id="261450"/>
    <lineage>
        <taxon>Eukaryota</taxon>
        <taxon>Viridiplantae</taxon>
        <taxon>Streptophyta</taxon>
        <taxon>Embryophyta</taxon>
        <taxon>Tracheophyta</taxon>
        <taxon>Spermatophyta</taxon>
        <taxon>Magnoliopsida</taxon>
        <taxon>Ranunculales</taxon>
        <taxon>Ranunculaceae</taxon>
        <taxon>Coptidoideae</taxon>
        <taxon>Coptis</taxon>
    </lineage>
</organism>
<dbReference type="EMBL" id="JADFTS010000004">
    <property type="protein sequence ID" value="KAF9610535.1"/>
    <property type="molecule type" value="Genomic_DNA"/>
</dbReference>
<dbReference type="InterPro" id="IPR036875">
    <property type="entry name" value="Znf_CCHC_sf"/>
</dbReference>
<name>A0A835I0V7_9MAGN</name>
<accession>A0A835I0V7</accession>
<comment type="caution">
    <text evidence="2">The sequence shown here is derived from an EMBL/GenBank/DDBJ whole genome shotgun (WGS) entry which is preliminary data.</text>
</comment>